<organism evidence="10 11">
    <name type="scientific">Microlunatus ginsengisoli</name>
    <dbReference type="NCBI Taxonomy" id="363863"/>
    <lineage>
        <taxon>Bacteria</taxon>
        <taxon>Bacillati</taxon>
        <taxon>Actinomycetota</taxon>
        <taxon>Actinomycetes</taxon>
        <taxon>Propionibacteriales</taxon>
        <taxon>Propionibacteriaceae</taxon>
        <taxon>Microlunatus</taxon>
    </lineage>
</organism>
<gene>
    <name evidence="10" type="ORF">GCM10022236_06900</name>
</gene>
<keyword evidence="11" id="KW-1185">Reference proteome</keyword>
<dbReference type="PANTHER" id="PTHR36115:SF6">
    <property type="entry name" value="PROLINE-RICH ANTIGEN HOMOLOG"/>
    <property type="match status" value="1"/>
</dbReference>
<evidence type="ECO:0000256" key="2">
    <source>
        <dbReference type="ARBA" id="ARBA00022475"/>
    </source>
</evidence>
<dbReference type="Pfam" id="PF06271">
    <property type="entry name" value="RDD"/>
    <property type="match status" value="1"/>
</dbReference>
<accession>A0ABP6ZFB5</accession>
<evidence type="ECO:0000256" key="3">
    <source>
        <dbReference type="ARBA" id="ARBA00022692"/>
    </source>
</evidence>
<dbReference type="InterPro" id="IPR010432">
    <property type="entry name" value="RDD"/>
</dbReference>
<evidence type="ECO:0000313" key="10">
    <source>
        <dbReference type="EMBL" id="GAA3607727.1"/>
    </source>
</evidence>
<dbReference type="InterPro" id="IPR018929">
    <property type="entry name" value="DUF2510"/>
</dbReference>
<keyword evidence="5 7" id="KW-0472">Membrane</keyword>
<evidence type="ECO:0000259" key="8">
    <source>
        <dbReference type="Pfam" id="PF06271"/>
    </source>
</evidence>
<comment type="subcellular location">
    <subcellularLocation>
        <location evidence="1">Cell membrane</location>
        <topology evidence="1">Multi-pass membrane protein</topology>
    </subcellularLocation>
</comment>
<evidence type="ECO:0008006" key="12">
    <source>
        <dbReference type="Google" id="ProtNLM"/>
    </source>
</evidence>
<evidence type="ECO:0000313" key="11">
    <source>
        <dbReference type="Proteomes" id="UP001501490"/>
    </source>
</evidence>
<dbReference type="PANTHER" id="PTHR36115">
    <property type="entry name" value="PROLINE-RICH ANTIGEN HOMOLOG-RELATED"/>
    <property type="match status" value="1"/>
</dbReference>
<comment type="caution">
    <text evidence="10">The sequence shown here is derived from an EMBL/GenBank/DDBJ whole genome shotgun (WGS) entry which is preliminary data.</text>
</comment>
<sequence length="306" mass="33244">MSDIPIGTPPSPPGRHAAPGGWYPDPIDAAQERYWDGWQWSRNTRPRELPAYGSAGGQQDYGQAPQAYGSQGYGGHGYGAQGNGGQGYRGQDQQGKPYGYPPNQPQHPPAQYPPAQYRAASVGGSAQAAYTADGVPLSGWWWRVLAVWLDSIFVGLLVLIPAFPIYQRMIAAFTGYFDQVLKAAQAGQAAPPQPDVTTFLSSSDQTLLIAIQLSVALIYNIAFLRWKSATPGKLICRLRVVPVDQGRSVGRLEWGSVVIRSAIWVLPGISGVLAVFRLIDGLFPLWQPKRQAIHDLAAKTQVIRPL</sequence>
<dbReference type="Proteomes" id="UP001501490">
    <property type="component" value="Unassembled WGS sequence"/>
</dbReference>
<feature type="transmembrane region" description="Helical" evidence="7">
    <location>
        <begin position="257"/>
        <end position="279"/>
    </location>
</feature>
<feature type="compositionally biased region" description="Low complexity" evidence="6">
    <location>
        <begin position="89"/>
        <end position="98"/>
    </location>
</feature>
<protein>
    <recommendedName>
        <fullName evidence="12">RDD family protein</fullName>
    </recommendedName>
</protein>
<feature type="domain" description="RDD" evidence="8">
    <location>
        <begin position="138"/>
        <end position="299"/>
    </location>
</feature>
<feature type="domain" description="DUF2510" evidence="9">
    <location>
        <begin position="21"/>
        <end position="48"/>
    </location>
</feature>
<feature type="compositionally biased region" description="Gly residues" evidence="6">
    <location>
        <begin position="71"/>
        <end position="88"/>
    </location>
</feature>
<keyword evidence="3 7" id="KW-0812">Transmembrane</keyword>
<feature type="region of interest" description="Disordered" evidence="6">
    <location>
        <begin position="1"/>
        <end position="28"/>
    </location>
</feature>
<dbReference type="Pfam" id="PF10708">
    <property type="entry name" value="DUF2510"/>
    <property type="match status" value="1"/>
</dbReference>
<evidence type="ECO:0000256" key="4">
    <source>
        <dbReference type="ARBA" id="ARBA00022989"/>
    </source>
</evidence>
<evidence type="ECO:0000256" key="7">
    <source>
        <dbReference type="SAM" id="Phobius"/>
    </source>
</evidence>
<proteinExistence type="predicted"/>
<dbReference type="InterPro" id="IPR051791">
    <property type="entry name" value="Pra-immunoreactive"/>
</dbReference>
<dbReference type="EMBL" id="BAABAB010000005">
    <property type="protein sequence ID" value="GAA3607727.1"/>
    <property type="molecule type" value="Genomic_DNA"/>
</dbReference>
<feature type="transmembrane region" description="Helical" evidence="7">
    <location>
        <begin position="145"/>
        <end position="166"/>
    </location>
</feature>
<keyword evidence="2" id="KW-1003">Cell membrane</keyword>
<evidence type="ECO:0000256" key="5">
    <source>
        <dbReference type="ARBA" id="ARBA00023136"/>
    </source>
</evidence>
<feature type="compositionally biased region" description="Pro residues" evidence="6">
    <location>
        <begin position="99"/>
        <end position="112"/>
    </location>
</feature>
<evidence type="ECO:0000256" key="1">
    <source>
        <dbReference type="ARBA" id="ARBA00004651"/>
    </source>
</evidence>
<feature type="region of interest" description="Disordered" evidence="6">
    <location>
        <begin position="49"/>
        <end position="116"/>
    </location>
</feature>
<dbReference type="RefSeq" id="WP_344801686.1">
    <property type="nucleotide sequence ID" value="NZ_BAABAB010000005.1"/>
</dbReference>
<reference evidence="11" key="1">
    <citation type="journal article" date="2019" name="Int. J. Syst. Evol. Microbiol.">
        <title>The Global Catalogue of Microorganisms (GCM) 10K type strain sequencing project: providing services to taxonomists for standard genome sequencing and annotation.</title>
        <authorList>
            <consortium name="The Broad Institute Genomics Platform"/>
            <consortium name="The Broad Institute Genome Sequencing Center for Infectious Disease"/>
            <person name="Wu L."/>
            <person name="Ma J."/>
        </authorList>
    </citation>
    <scope>NUCLEOTIDE SEQUENCE [LARGE SCALE GENOMIC DNA]</scope>
    <source>
        <strain evidence="11">JCM 16929</strain>
    </source>
</reference>
<evidence type="ECO:0000259" key="9">
    <source>
        <dbReference type="Pfam" id="PF10708"/>
    </source>
</evidence>
<name>A0ABP6ZFB5_9ACTN</name>
<keyword evidence="4 7" id="KW-1133">Transmembrane helix</keyword>
<evidence type="ECO:0000256" key="6">
    <source>
        <dbReference type="SAM" id="MobiDB-lite"/>
    </source>
</evidence>